<keyword evidence="1" id="KW-0472">Membrane</keyword>
<dbReference type="Proteomes" id="UP000541444">
    <property type="component" value="Unassembled WGS sequence"/>
</dbReference>
<evidence type="ECO:0000256" key="1">
    <source>
        <dbReference type="SAM" id="Phobius"/>
    </source>
</evidence>
<sequence length="62" mass="6875">MGLQVASVAIIAIMASIKQGGTSVVARTTVISIAVLCFVTSRWLSHFIYKNFYFHDYNHALI</sequence>
<feature type="transmembrane region" description="Helical" evidence="1">
    <location>
        <begin position="25"/>
        <end position="44"/>
    </location>
</feature>
<organism evidence="2 3">
    <name type="scientific">Kingdonia uniflora</name>
    <dbReference type="NCBI Taxonomy" id="39325"/>
    <lineage>
        <taxon>Eukaryota</taxon>
        <taxon>Viridiplantae</taxon>
        <taxon>Streptophyta</taxon>
        <taxon>Embryophyta</taxon>
        <taxon>Tracheophyta</taxon>
        <taxon>Spermatophyta</taxon>
        <taxon>Magnoliopsida</taxon>
        <taxon>Ranunculales</taxon>
        <taxon>Circaeasteraceae</taxon>
        <taxon>Kingdonia</taxon>
    </lineage>
</organism>
<dbReference type="OrthoDB" id="426882at2759"/>
<keyword evidence="3" id="KW-1185">Reference proteome</keyword>
<comment type="caution">
    <text evidence="2">The sequence shown here is derived from an EMBL/GenBank/DDBJ whole genome shotgun (WGS) entry which is preliminary data.</text>
</comment>
<dbReference type="EMBL" id="JACGCM010001753">
    <property type="protein sequence ID" value="KAF6150199.1"/>
    <property type="molecule type" value="Genomic_DNA"/>
</dbReference>
<evidence type="ECO:0000313" key="2">
    <source>
        <dbReference type="EMBL" id="KAF6150199.1"/>
    </source>
</evidence>
<name>A0A7J7M5N9_9MAGN</name>
<protein>
    <submittedName>
        <fullName evidence="2">Uncharacterized protein</fullName>
    </submittedName>
</protein>
<proteinExistence type="predicted"/>
<reference evidence="2 3" key="1">
    <citation type="journal article" date="2020" name="IScience">
        <title>Genome Sequencing of the Endangered Kingdonia uniflora (Circaeasteraceae, Ranunculales) Reveals Potential Mechanisms of Evolutionary Specialization.</title>
        <authorList>
            <person name="Sun Y."/>
            <person name="Deng T."/>
            <person name="Zhang A."/>
            <person name="Moore M.J."/>
            <person name="Landis J.B."/>
            <person name="Lin N."/>
            <person name="Zhang H."/>
            <person name="Zhang X."/>
            <person name="Huang J."/>
            <person name="Zhang X."/>
            <person name="Sun H."/>
            <person name="Wang H."/>
        </authorList>
    </citation>
    <scope>NUCLEOTIDE SEQUENCE [LARGE SCALE GENOMIC DNA]</scope>
    <source>
        <strain evidence="2">TB1705</strain>
        <tissue evidence="2">Leaf</tissue>
    </source>
</reference>
<keyword evidence="1" id="KW-1133">Transmembrane helix</keyword>
<dbReference type="AlphaFoldDB" id="A0A7J7M5N9"/>
<evidence type="ECO:0000313" key="3">
    <source>
        <dbReference type="Proteomes" id="UP000541444"/>
    </source>
</evidence>
<keyword evidence="1" id="KW-0812">Transmembrane</keyword>
<accession>A0A7J7M5N9</accession>
<gene>
    <name evidence="2" type="ORF">GIB67_023154</name>
</gene>